<evidence type="ECO:0008006" key="4">
    <source>
        <dbReference type="Google" id="ProtNLM"/>
    </source>
</evidence>
<comment type="caution">
    <text evidence="2">The sequence shown here is derived from an EMBL/GenBank/DDBJ whole genome shotgun (WGS) entry which is preliminary data.</text>
</comment>
<dbReference type="Proteomes" id="UP000309174">
    <property type="component" value="Unassembled WGS sequence"/>
</dbReference>
<dbReference type="EMBL" id="VCKW01000064">
    <property type="protein sequence ID" value="TMR01218.1"/>
    <property type="molecule type" value="Genomic_DNA"/>
</dbReference>
<organism evidence="2 3">
    <name type="scientific">Actinomadura soli</name>
    <dbReference type="NCBI Taxonomy" id="2508997"/>
    <lineage>
        <taxon>Bacteria</taxon>
        <taxon>Bacillati</taxon>
        <taxon>Actinomycetota</taxon>
        <taxon>Actinomycetes</taxon>
        <taxon>Streptosporangiales</taxon>
        <taxon>Thermomonosporaceae</taxon>
        <taxon>Actinomadura</taxon>
    </lineage>
</organism>
<gene>
    <name evidence="2" type="ORF">ETD83_14980</name>
</gene>
<dbReference type="OrthoDB" id="5240640at2"/>
<dbReference type="AlphaFoldDB" id="A0A5C4JER1"/>
<sequence length="357" mass="37670">MTLASTPYTVADDDAAQDLFTRNGWGDGLPVIPPTPERVERFVAASGIPAGQVIGEIAEQGTALTLEKIAINAVAAGCREEYMSVLVATVRALTREPFNLHSTTVSGATAPLLVISGPVVDQLNVNTSFSLFGPGHHANATIGRAVRLILQNLCGGVPGVLDKATFGHPGKYTYCIGESRTTPWPPLHADRGVPAEQSAVTVFAGEAPVNARNDWASEPGPILATIADAMLPCHYTGGSFVVVIGPRHAEIIQRAGMGKADVRAELFRLARRSVGALRRAGRLPDAPPPDASAPGEDEPRTVVRRPEDILITVAGGDLYGYSAVVPYWVGGHESAPVTEALSAQEAERCRIPQRETP</sequence>
<feature type="region of interest" description="Disordered" evidence="1">
    <location>
        <begin position="278"/>
        <end position="303"/>
    </location>
</feature>
<name>A0A5C4JER1_9ACTN</name>
<protein>
    <recommendedName>
        <fullName evidence="4">Thioredoxin</fullName>
    </recommendedName>
</protein>
<evidence type="ECO:0000313" key="2">
    <source>
        <dbReference type="EMBL" id="TMR01218.1"/>
    </source>
</evidence>
<proteinExistence type="predicted"/>
<accession>A0A5C4JER1</accession>
<dbReference type="RefSeq" id="WP_138645723.1">
    <property type="nucleotide sequence ID" value="NZ_VCKW01000064.1"/>
</dbReference>
<keyword evidence="3" id="KW-1185">Reference proteome</keyword>
<evidence type="ECO:0000313" key="3">
    <source>
        <dbReference type="Proteomes" id="UP000309174"/>
    </source>
</evidence>
<evidence type="ECO:0000256" key="1">
    <source>
        <dbReference type="SAM" id="MobiDB-lite"/>
    </source>
</evidence>
<reference evidence="2 3" key="1">
    <citation type="submission" date="2019-05" db="EMBL/GenBank/DDBJ databases">
        <title>Draft genome sequence of Actinomadura sp. 14C53.</title>
        <authorList>
            <person name="Saricaoglu S."/>
            <person name="Isik K."/>
        </authorList>
    </citation>
    <scope>NUCLEOTIDE SEQUENCE [LARGE SCALE GENOMIC DNA]</scope>
    <source>
        <strain evidence="2 3">14C53</strain>
    </source>
</reference>